<protein>
    <recommendedName>
        <fullName evidence="4">Group-specific protein</fullName>
    </recommendedName>
</protein>
<keyword evidence="1" id="KW-0472">Membrane</keyword>
<evidence type="ECO:0000313" key="3">
    <source>
        <dbReference type="Proteomes" id="UP000737402"/>
    </source>
</evidence>
<sequence length="68" mass="7622">MKNFQNSFYQFLKLLAVAGFGILFYFVITDKTSSAPMLMLSLLTSVCLIAIPGMKNVLNENEETTHES</sequence>
<evidence type="ECO:0008006" key="4">
    <source>
        <dbReference type="Google" id="ProtNLM"/>
    </source>
</evidence>
<evidence type="ECO:0000313" key="2">
    <source>
        <dbReference type="EMBL" id="MBM7621065.1"/>
    </source>
</evidence>
<evidence type="ECO:0000256" key="1">
    <source>
        <dbReference type="SAM" id="Phobius"/>
    </source>
</evidence>
<organism evidence="2 3">
    <name type="scientific">Sutcliffiella tianshenii</name>
    <dbReference type="NCBI Taxonomy" id="1463404"/>
    <lineage>
        <taxon>Bacteria</taxon>
        <taxon>Bacillati</taxon>
        <taxon>Bacillota</taxon>
        <taxon>Bacilli</taxon>
        <taxon>Bacillales</taxon>
        <taxon>Bacillaceae</taxon>
        <taxon>Sutcliffiella</taxon>
    </lineage>
</organism>
<dbReference type="RefSeq" id="WP_204417648.1">
    <property type="nucleotide sequence ID" value="NZ_JAFBED010000006.1"/>
</dbReference>
<dbReference type="EMBL" id="JAFBED010000006">
    <property type="protein sequence ID" value="MBM7621065.1"/>
    <property type="molecule type" value="Genomic_DNA"/>
</dbReference>
<keyword evidence="1" id="KW-1133">Transmembrane helix</keyword>
<reference evidence="2 3" key="1">
    <citation type="submission" date="2021-01" db="EMBL/GenBank/DDBJ databases">
        <title>Genomic Encyclopedia of Type Strains, Phase IV (KMG-IV): sequencing the most valuable type-strain genomes for metagenomic binning, comparative biology and taxonomic classification.</title>
        <authorList>
            <person name="Goeker M."/>
        </authorList>
    </citation>
    <scope>NUCLEOTIDE SEQUENCE [LARGE SCALE GENOMIC DNA]</scope>
    <source>
        <strain evidence="2 3">DSM 25879</strain>
    </source>
</reference>
<proteinExistence type="predicted"/>
<gene>
    <name evidence="2" type="ORF">JOC95_002938</name>
</gene>
<name>A0ABS2P3T2_9BACI</name>
<accession>A0ABS2P3T2</accession>
<keyword evidence="3" id="KW-1185">Reference proteome</keyword>
<keyword evidence="1" id="KW-0812">Transmembrane</keyword>
<feature type="transmembrane region" description="Helical" evidence="1">
    <location>
        <begin position="12"/>
        <end position="28"/>
    </location>
</feature>
<dbReference type="Proteomes" id="UP000737402">
    <property type="component" value="Unassembled WGS sequence"/>
</dbReference>
<comment type="caution">
    <text evidence="2">The sequence shown here is derived from an EMBL/GenBank/DDBJ whole genome shotgun (WGS) entry which is preliminary data.</text>
</comment>